<accession>A0A6S4PG67</accession>
<sequence>MGFKSYKIRDGVHIPSEKYKKGWDAIFGKKTNDTTVDGNAVGIKNDNSDRDNSNNNRNSKKGY</sequence>
<dbReference type="EMBL" id="AP013542">
    <property type="protein sequence ID" value="BAQ94183.1"/>
    <property type="molecule type" value="Genomic_DNA"/>
</dbReference>
<evidence type="ECO:0000313" key="3">
    <source>
        <dbReference type="Proteomes" id="UP000504827"/>
    </source>
</evidence>
<organism evidence="2 3">
    <name type="scientific">uncultured phage_MedDCM-OCT-S35-C6</name>
    <dbReference type="NCBI Taxonomy" id="2741075"/>
    <lineage>
        <taxon>Viruses</taxon>
        <taxon>Duplodnaviria</taxon>
        <taxon>Heunggongvirae</taxon>
        <taxon>Uroviricota</taxon>
        <taxon>Caudoviricetes</taxon>
        <taxon>Autographivirales</taxon>
        <taxon>Pelagivirus</taxon>
        <taxon>Pelagivirus S35C6</taxon>
    </lineage>
</organism>
<feature type="region of interest" description="Disordered" evidence="1">
    <location>
        <begin position="34"/>
        <end position="63"/>
    </location>
</feature>
<name>A0A6S4PG67_9CAUD</name>
<protein>
    <submittedName>
        <fullName evidence="2">Uncharacterized protein</fullName>
    </submittedName>
</protein>
<evidence type="ECO:0000313" key="2">
    <source>
        <dbReference type="EMBL" id="BAQ94183.1"/>
    </source>
</evidence>
<keyword evidence="3" id="KW-1185">Reference proteome</keyword>
<reference evidence="2 3" key="1">
    <citation type="journal article" date="2013" name="PLoS Genet.">
        <title>Expanding the Marine Virosphere Using Metagenomics.</title>
        <authorList>
            <person name="Mizuno C.M."/>
            <person name="Rodriguez-Valera F."/>
            <person name="Kimes N.E."/>
            <person name="Ghai R."/>
        </authorList>
    </citation>
    <scope>NUCLEOTIDE SEQUENCE [LARGE SCALE GENOMIC DNA]</scope>
    <source>
        <strain evidence="2">UvMED-CGR-U-MedDCM-OCT-S35-C6</strain>
    </source>
</reference>
<evidence type="ECO:0000256" key="1">
    <source>
        <dbReference type="SAM" id="MobiDB-lite"/>
    </source>
</evidence>
<dbReference type="Proteomes" id="UP000504827">
    <property type="component" value="Segment"/>
</dbReference>
<proteinExistence type="predicted"/>